<dbReference type="Proteomes" id="UP000095287">
    <property type="component" value="Unplaced"/>
</dbReference>
<dbReference type="AlphaFoldDB" id="A0A1I7Y8R1"/>
<organism evidence="2 3">
    <name type="scientific">Steinernema glaseri</name>
    <dbReference type="NCBI Taxonomy" id="37863"/>
    <lineage>
        <taxon>Eukaryota</taxon>
        <taxon>Metazoa</taxon>
        <taxon>Ecdysozoa</taxon>
        <taxon>Nematoda</taxon>
        <taxon>Chromadorea</taxon>
        <taxon>Rhabditida</taxon>
        <taxon>Tylenchina</taxon>
        <taxon>Panagrolaimomorpha</taxon>
        <taxon>Strongyloidoidea</taxon>
        <taxon>Steinernematidae</taxon>
        <taxon>Steinernema</taxon>
    </lineage>
</organism>
<proteinExistence type="predicted"/>
<name>A0A1I7Y8R1_9BILA</name>
<reference evidence="3" key="1">
    <citation type="submission" date="2016-11" db="UniProtKB">
        <authorList>
            <consortium name="WormBaseParasite"/>
        </authorList>
    </citation>
    <scope>IDENTIFICATION</scope>
</reference>
<dbReference type="WBParaSite" id="L893_g13629.t1">
    <property type="protein sequence ID" value="L893_g13629.t1"/>
    <property type="gene ID" value="L893_g13629"/>
</dbReference>
<feature type="region of interest" description="Disordered" evidence="1">
    <location>
        <begin position="1"/>
        <end position="30"/>
    </location>
</feature>
<evidence type="ECO:0000313" key="3">
    <source>
        <dbReference type="WBParaSite" id="L893_g13629.t1"/>
    </source>
</evidence>
<sequence length="121" mass="13184">MGDSAPSAYFTPVEKPKAKGYNDGYGAQKPDQYKKEDYMMPLSFTVETTYGRTPSVSVTRVFDVFAWKRRDAAEMTWMENASALCISSSPLLADGQADSLGSANRTCSLTVCSISALISFP</sequence>
<evidence type="ECO:0000256" key="1">
    <source>
        <dbReference type="SAM" id="MobiDB-lite"/>
    </source>
</evidence>
<keyword evidence="2" id="KW-1185">Reference proteome</keyword>
<protein>
    <submittedName>
        <fullName evidence="3">Metalloproteinase inhibitor 2</fullName>
    </submittedName>
</protein>
<accession>A0A1I7Y8R1</accession>
<evidence type="ECO:0000313" key="2">
    <source>
        <dbReference type="Proteomes" id="UP000095287"/>
    </source>
</evidence>